<evidence type="ECO:0000313" key="1">
    <source>
        <dbReference type="EMBL" id="JAD48129.1"/>
    </source>
</evidence>
<accession>A0A0A9A912</accession>
<protein>
    <submittedName>
        <fullName evidence="1">Uncharacterized protein</fullName>
    </submittedName>
</protein>
<dbReference type="AlphaFoldDB" id="A0A0A9A912"/>
<reference evidence="1" key="2">
    <citation type="journal article" date="2015" name="Data Brief">
        <title>Shoot transcriptome of the giant reed, Arundo donax.</title>
        <authorList>
            <person name="Barrero R.A."/>
            <person name="Guerrero F.D."/>
            <person name="Moolhuijzen P."/>
            <person name="Goolsby J.A."/>
            <person name="Tidwell J."/>
            <person name="Bellgard S.E."/>
            <person name="Bellgard M.I."/>
        </authorList>
    </citation>
    <scope>NUCLEOTIDE SEQUENCE</scope>
    <source>
        <tissue evidence="1">Shoot tissue taken approximately 20 cm above the soil surface</tissue>
    </source>
</reference>
<proteinExistence type="predicted"/>
<name>A0A0A9A912_ARUDO</name>
<dbReference type="EMBL" id="GBRH01249766">
    <property type="protein sequence ID" value="JAD48129.1"/>
    <property type="molecule type" value="Transcribed_RNA"/>
</dbReference>
<organism evidence="1">
    <name type="scientific">Arundo donax</name>
    <name type="common">Giant reed</name>
    <name type="synonym">Donax arundinaceus</name>
    <dbReference type="NCBI Taxonomy" id="35708"/>
    <lineage>
        <taxon>Eukaryota</taxon>
        <taxon>Viridiplantae</taxon>
        <taxon>Streptophyta</taxon>
        <taxon>Embryophyta</taxon>
        <taxon>Tracheophyta</taxon>
        <taxon>Spermatophyta</taxon>
        <taxon>Magnoliopsida</taxon>
        <taxon>Liliopsida</taxon>
        <taxon>Poales</taxon>
        <taxon>Poaceae</taxon>
        <taxon>PACMAD clade</taxon>
        <taxon>Arundinoideae</taxon>
        <taxon>Arundineae</taxon>
        <taxon>Arundo</taxon>
    </lineage>
</organism>
<sequence length="54" mass="5622">MALLDLVAWAPSHGRWTSADSREIVFVGHASLVTAAMLALSTASRARSLPSTAA</sequence>
<reference evidence="1" key="1">
    <citation type="submission" date="2014-09" db="EMBL/GenBank/DDBJ databases">
        <authorList>
            <person name="Magalhaes I.L.F."/>
            <person name="Oliveira U."/>
            <person name="Santos F.R."/>
            <person name="Vidigal T.H.D.A."/>
            <person name="Brescovit A.D."/>
            <person name="Santos A.J."/>
        </authorList>
    </citation>
    <scope>NUCLEOTIDE SEQUENCE</scope>
    <source>
        <tissue evidence="1">Shoot tissue taken approximately 20 cm above the soil surface</tissue>
    </source>
</reference>